<dbReference type="EMBL" id="DYVF01000072">
    <property type="protein sequence ID" value="HJG32051.1"/>
    <property type="molecule type" value="Genomic_DNA"/>
</dbReference>
<feature type="transmembrane region" description="Helical" evidence="1">
    <location>
        <begin position="181"/>
        <end position="204"/>
    </location>
</feature>
<dbReference type="GO" id="GO:0015661">
    <property type="term" value="F:L-lysine efflux transmembrane transporter activity"/>
    <property type="evidence" value="ECO:0007669"/>
    <property type="project" value="InterPro"/>
</dbReference>
<dbReference type="Pfam" id="PF03956">
    <property type="entry name" value="Lys_export"/>
    <property type="match status" value="1"/>
</dbReference>
<sequence length="313" mass="32959">MDILVIMCAGAVVGRLFVPASVKRVNELFQTCCTALLIFAMGISLGAQDDFLSNLGVFGAQSLVFCLLPTVCSVILIYLLTNWLMGDGKPDPSAGAHPGTTGGIARRIRAVVHEEGFAIMTFIALALGILSGLAAPSFAPFALLSDHSTLVLWLLMFSVGISVGLRRGLISSIREHHVKTLVIPFGVVVGSIAGGALAAVALGYSLREGMGVASGLGWYSLAGVTIEGMAGAQLGAIAFLSSLMRELISFFCIPWIARHLNYYACIAAGAATSEDTTLPMMIRYTDERTVVFSLVNGIICSTCVPFLLALFFG</sequence>
<protein>
    <submittedName>
        <fullName evidence="2">Lysine exporter LysO family protein</fullName>
    </submittedName>
</protein>
<dbReference type="Proteomes" id="UP000746751">
    <property type="component" value="Unassembled WGS sequence"/>
</dbReference>
<feature type="transmembrane region" description="Helical" evidence="1">
    <location>
        <begin position="216"/>
        <end position="240"/>
    </location>
</feature>
<dbReference type="GO" id="GO:0005886">
    <property type="term" value="C:plasma membrane"/>
    <property type="evidence" value="ECO:0007669"/>
    <property type="project" value="TreeGrafter"/>
</dbReference>
<feature type="transmembrane region" description="Helical" evidence="1">
    <location>
        <begin position="290"/>
        <end position="312"/>
    </location>
</feature>
<evidence type="ECO:0000256" key="1">
    <source>
        <dbReference type="SAM" id="Phobius"/>
    </source>
</evidence>
<keyword evidence="1" id="KW-0812">Transmembrane</keyword>
<dbReference type="InterPro" id="IPR005642">
    <property type="entry name" value="LysO"/>
</dbReference>
<dbReference type="PANTHER" id="PTHR35804">
    <property type="entry name" value="LYSINE EXPORTER LYSO"/>
    <property type="match status" value="1"/>
</dbReference>
<reference evidence="2" key="2">
    <citation type="submission" date="2021-09" db="EMBL/GenBank/DDBJ databases">
        <authorList>
            <person name="Gilroy R."/>
        </authorList>
    </citation>
    <scope>NUCLEOTIDE SEQUENCE</scope>
    <source>
        <strain evidence="2">ChiGjej2B2-7701</strain>
    </source>
</reference>
<name>A0A921LRH8_9ACTN</name>
<evidence type="ECO:0000313" key="2">
    <source>
        <dbReference type="EMBL" id="HJG32051.1"/>
    </source>
</evidence>
<reference evidence="2" key="1">
    <citation type="journal article" date="2021" name="PeerJ">
        <title>Extensive microbial diversity within the chicken gut microbiome revealed by metagenomics and culture.</title>
        <authorList>
            <person name="Gilroy R."/>
            <person name="Ravi A."/>
            <person name="Getino M."/>
            <person name="Pursley I."/>
            <person name="Horton D.L."/>
            <person name="Alikhan N.F."/>
            <person name="Baker D."/>
            <person name="Gharbi K."/>
            <person name="Hall N."/>
            <person name="Watson M."/>
            <person name="Adriaenssens E.M."/>
            <person name="Foster-Nyarko E."/>
            <person name="Jarju S."/>
            <person name="Secka A."/>
            <person name="Antonio M."/>
            <person name="Oren A."/>
            <person name="Chaudhuri R.R."/>
            <person name="La Ragione R."/>
            <person name="Hildebrand F."/>
            <person name="Pallen M.J."/>
        </authorList>
    </citation>
    <scope>NUCLEOTIDE SEQUENCE</scope>
    <source>
        <strain evidence="2">ChiGjej2B2-7701</strain>
    </source>
</reference>
<keyword evidence="1" id="KW-0472">Membrane</keyword>
<dbReference type="PANTHER" id="PTHR35804:SF1">
    <property type="entry name" value="LYSINE EXPORTER LYSO"/>
    <property type="match status" value="1"/>
</dbReference>
<feature type="transmembrane region" description="Helical" evidence="1">
    <location>
        <begin position="28"/>
        <end position="47"/>
    </location>
</feature>
<keyword evidence="1" id="KW-1133">Transmembrane helix</keyword>
<evidence type="ECO:0000313" key="3">
    <source>
        <dbReference type="Proteomes" id="UP000746751"/>
    </source>
</evidence>
<dbReference type="AlphaFoldDB" id="A0A921LRH8"/>
<feature type="transmembrane region" description="Helical" evidence="1">
    <location>
        <begin position="116"/>
        <end position="138"/>
    </location>
</feature>
<accession>A0A921LRH8</accession>
<comment type="caution">
    <text evidence="2">The sequence shown here is derived from an EMBL/GenBank/DDBJ whole genome shotgun (WGS) entry which is preliminary data.</text>
</comment>
<gene>
    <name evidence="2" type="ORF">K8U80_11770</name>
</gene>
<feature type="transmembrane region" description="Helical" evidence="1">
    <location>
        <begin position="59"/>
        <end position="80"/>
    </location>
</feature>
<proteinExistence type="predicted"/>
<feature type="transmembrane region" description="Helical" evidence="1">
    <location>
        <begin position="150"/>
        <end position="169"/>
    </location>
</feature>
<organism evidence="2 3">
    <name type="scientific">Collinsella ihumii</name>
    <dbReference type="NCBI Taxonomy" id="1720204"/>
    <lineage>
        <taxon>Bacteria</taxon>
        <taxon>Bacillati</taxon>
        <taxon>Actinomycetota</taxon>
        <taxon>Coriobacteriia</taxon>
        <taxon>Coriobacteriales</taxon>
        <taxon>Coriobacteriaceae</taxon>
        <taxon>Collinsella</taxon>
    </lineage>
</organism>